<evidence type="ECO:0000313" key="9">
    <source>
        <dbReference type="EMBL" id="TLC98454.1"/>
    </source>
</evidence>
<dbReference type="Gene3D" id="3.40.50.2300">
    <property type="match status" value="1"/>
</dbReference>
<evidence type="ECO:0000256" key="2">
    <source>
        <dbReference type="ARBA" id="ARBA00023015"/>
    </source>
</evidence>
<feature type="domain" description="HTH araC/xylS-type" evidence="7">
    <location>
        <begin position="412"/>
        <end position="510"/>
    </location>
</feature>
<dbReference type="PANTHER" id="PTHR43280:SF10">
    <property type="entry name" value="REGULATORY PROTEIN POCR"/>
    <property type="match status" value="1"/>
</dbReference>
<dbReference type="PANTHER" id="PTHR43280">
    <property type="entry name" value="ARAC-FAMILY TRANSCRIPTIONAL REGULATOR"/>
    <property type="match status" value="1"/>
</dbReference>
<dbReference type="InterPro" id="IPR018060">
    <property type="entry name" value="HTH_AraC"/>
</dbReference>
<dbReference type="SUPFAM" id="SSF46689">
    <property type="entry name" value="Homeodomain-like"/>
    <property type="match status" value="1"/>
</dbReference>
<evidence type="ECO:0000256" key="6">
    <source>
        <dbReference type="PROSITE-ProRule" id="PRU00169"/>
    </source>
</evidence>
<evidence type="ECO:0000313" key="10">
    <source>
        <dbReference type="Proteomes" id="UP000306509"/>
    </source>
</evidence>
<keyword evidence="6" id="KW-0597">Phosphoprotein</keyword>
<dbReference type="SUPFAM" id="SSF52172">
    <property type="entry name" value="CheY-like"/>
    <property type="match status" value="1"/>
</dbReference>
<dbReference type="InterPro" id="IPR011006">
    <property type="entry name" value="CheY-like_superfamily"/>
</dbReference>
<accession>A0A4U8Q176</accession>
<evidence type="ECO:0000259" key="7">
    <source>
        <dbReference type="PROSITE" id="PS01124"/>
    </source>
</evidence>
<dbReference type="STRING" id="180332.GCA_000797495_01310"/>
<evidence type="ECO:0000259" key="8">
    <source>
        <dbReference type="PROSITE" id="PS50110"/>
    </source>
</evidence>
<dbReference type="InterPro" id="IPR018062">
    <property type="entry name" value="HTH_AraC-typ_CS"/>
</dbReference>
<organism evidence="9 10">
    <name type="scientific">Robinsoniella peoriensis</name>
    <dbReference type="NCBI Taxonomy" id="180332"/>
    <lineage>
        <taxon>Bacteria</taxon>
        <taxon>Bacillati</taxon>
        <taxon>Bacillota</taxon>
        <taxon>Clostridia</taxon>
        <taxon>Lachnospirales</taxon>
        <taxon>Lachnospiraceae</taxon>
        <taxon>Robinsoniella</taxon>
    </lineage>
</organism>
<evidence type="ECO:0000256" key="1">
    <source>
        <dbReference type="ARBA" id="ARBA00018672"/>
    </source>
</evidence>
<dbReference type="SMART" id="SM00342">
    <property type="entry name" value="HTH_ARAC"/>
    <property type="match status" value="1"/>
</dbReference>
<dbReference type="Pfam" id="PF00072">
    <property type="entry name" value="Response_reg"/>
    <property type="match status" value="1"/>
</dbReference>
<keyword evidence="4" id="KW-0804">Transcription</keyword>
<keyword evidence="2" id="KW-0805">Transcription regulation</keyword>
<dbReference type="PROSITE" id="PS00041">
    <property type="entry name" value="HTH_ARAC_FAMILY_1"/>
    <property type="match status" value="1"/>
</dbReference>
<dbReference type="GO" id="GO:0000160">
    <property type="term" value="P:phosphorelay signal transduction system"/>
    <property type="evidence" value="ECO:0007669"/>
    <property type="project" value="InterPro"/>
</dbReference>
<reference evidence="9 10" key="1">
    <citation type="journal article" date="2019" name="Anaerobe">
        <title>Detection of Robinsoniella peoriensis in multiple bone samples of a trauma patient.</title>
        <authorList>
            <person name="Schrottner P."/>
            <person name="Hartwich K."/>
            <person name="Bunk B."/>
            <person name="Schober I."/>
            <person name="Helbig S."/>
            <person name="Rudolph W.W."/>
            <person name="Gunzer F."/>
        </authorList>
    </citation>
    <scope>NUCLEOTIDE SEQUENCE [LARGE SCALE GENOMIC DNA]</scope>
    <source>
        <strain evidence="9 10">DSM 106044</strain>
    </source>
</reference>
<dbReference type="GO" id="GO:0003700">
    <property type="term" value="F:DNA-binding transcription factor activity"/>
    <property type="evidence" value="ECO:0007669"/>
    <property type="project" value="InterPro"/>
</dbReference>
<dbReference type="RefSeq" id="WP_138003807.1">
    <property type="nucleotide sequence ID" value="NZ_QGQD01000094.1"/>
</dbReference>
<dbReference type="CDD" id="cd17536">
    <property type="entry name" value="REC_YesN-like"/>
    <property type="match status" value="1"/>
</dbReference>
<evidence type="ECO:0000256" key="3">
    <source>
        <dbReference type="ARBA" id="ARBA00023125"/>
    </source>
</evidence>
<dbReference type="PRINTS" id="PR00032">
    <property type="entry name" value="HTHARAC"/>
</dbReference>
<feature type="modified residue" description="4-aspartylphosphate" evidence="6">
    <location>
        <position position="53"/>
    </location>
</feature>
<sequence length="512" mass="60063">MRIVIVEDEKKVREGMAAMIDSHTRHTVAAEAANGKDGLEIILKLRPDLVITDIRMPVLDGLEMIRALKEKNLSCHIIVLSGYSEFEYAKKAITYGVDEYLLKPLTASDIQNALRKVEDKMEQEILALKGTPESCLRDIIEGNTEPDLIELFEFQKNMKFLMAACYFGSMTKEYEDRVHEFFQYSKENFPDKHNGKENVSSNLHIYSFYQGNSRIYYALISGFDYLDEFEEEIYRKLVREYRGKSRHPLWAYTHFSDSGRIYQCAEELKGYLDYGITAPGFPGWYTGHFAEECKWEQFKTPVQILQKIKSDICQEHMEEAGKNLDLLAEYLQGHSFRKEEIRQALIRCYFMVTGLLQDLDKKRFQKLQSYNLEHSLNQIMTWEEMKQNFGRIRDVLMQGTARRQDISNYIIVKVLNYIQEHYSEKIVLDEIAVQMGLTPEYLSTLFNREVKENFTVFLKKFRIDHAKRLLTGTDMKIYEVAQEVGYSDAKYFIKVFKEKEGISPGDYREMQH</sequence>
<comment type="function">
    <text evidence="5">May play the central regulatory role in sporulation. It may be an element of the effector pathway responsible for the activation of sporulation genes in response to nutritional stress. Spo0A may act in concert with spo0H (a sigma factor) to control the expression of some genes that are critical to the sporulation process.</text>
</comment>
<dbReference type="InterPro" id="IPR009057">
    <property type="entry name" value="Homeodomain-like_sf"/>
</dbReference>
<dbReference type="Proteomes" id="UP000306509">
    <property type="component" value="Unassembled WGS sequence"/>
</dbReference>
<evidence type="ECO:0000256" key="4">
    <source>
        <dbReference type="ARBA" id="ARBA00023163"/>
    </source>
</evidence>
<evidence type="ECO:0000256" key="5">
    <source>
        <dbReference type="ARBA" id="ARBA00024867"/>
    </source>
</evidence>
<dbReference type="AlphaFoldDB" id="A0A4U8Q176"/>
<keyword evidence="3" id="KW-0238">DNA-binding</keyword>
<proteinExistence type="predicted"/>
<comment type="caution">
    <text evidence="9">The sequence shown here is derived from an EMBL/GenBank/DDBJ whole genome shotgun (WGS) entry which is preliminary data.</text>
</comment>
<dbReference type="PROSITE" id="PS01124">
    <property type="entry name" value="HTH_ARAC_FAMILY_2"/>
    <property type="match status" value="1"/>
</dbReference>
<dbReference type="EMBL" id="QGQD01000094">
    <property type="protein sequence ID" value="TLC98454.1"/>
    <property type="molecule type" value="Genomic_DNA"/>
</dbReference>
<dbReference type="Pfam" id="PF12833">
    <property type="entry name" value="HTH_18"/>
    <property type="match status" value="1"/>
</dbReference>
<dbReference type="InterPro" id="IPR020449">
    <property type="entry name" value="Tscrpt_reg_AraC-type_HTH"/>
</dbReference>
<gene>
    <name evidence="9" type="ORF">DSM106044_04721</name>
</gene>
<dbReference type="InterPro" id="IPR001789">
    <property type="entry name" value="Sig_transdc_resp-reg_receiver"/>
</dbReference>
<keyword evidence="10" id="KW-1185">Reference proteome</keyword>
<feature type="domain" description="Response regulatory" evidence="8">
    <location>
        <begin position="2"/>
        <end position="118"/>
    </location>
</feature>
<name>A0A4U8Q176_9FIRM</name>
<protein>
    <recommendedName>
        <fullName evidence="1">Stage 0 sporulation protein A homolog</fullName>
    </recommendedName>
</protein>
<dbReference type="Gene3D" id="1.10.10.60">
    <property type="entry name" value="Homeodomain-like"/>
    <property type="match status" value="2"/>
</dbReference>
<dbReference type="PROSITE" id="PS50110">
    <property type="entry name" value="RESPONSE_REGULATORY"/>
    <property type="match status" value="1"/>
</dbReference>
<dbReference type="SMART" id="SM00448">
    <property type="entry name" value="REC"/>
    <property type="match status" value="1"/>
</dbReference>
<dbReference type="GO" id="GO:0043565">
    <property type="term" value="F:sequence-specific DNA binding"/>
    <property type="evidence" value="ECO:0007669"/>
    <property type="project" value="InterPro"/>
</dbReference>